<evidence type="ECO:0000313" key="1">
    <source>
        <dbReference type="EMBL" id="KKN76658.1"/>
    </source>
</evidence>
<accession>A0A0F9WEG2</accession>
<dbReference type="EMBL" id="LAZR01000292">
    <property type="protein sequence ID" value="KKN76658.1"/>
    <property type="molecule type" value="Genomic_DNA"/>
</dbReference>
<sequence>MSELKPILQWVVITDSKKDPKTTHQFDKEGNQTNISFMLNLSEEDKLDVLIAIPADQRIGLEQPIGNPFIAVDMRNGLINVNGTNWNFMPHGINPEDVKFRPIWYHTIRKDFAISSMKPLGDKFTLYKIGWQFTHEEKNYQRIIFYDVINGEFSLKEKR</sequence>
<comment type="caution">
    <text evidence="1">The sequence shown here is derived from an EMBL/GenBank/DDBJ whole genome shotgun (WGS) entry which is preliminary data.</text>
</comment>
<proteinExistence type="predicted"/>
<name>A0A0F9WEG2_9ZZZZ</name>
<reference evidence="1" key="1">
    <citation type="journal article" date="2015" name="Nature">
        <title>Complex archaea that bridge the gap between prokaryotes and eukaryotes.</title>
        <authorList>
            <person name="Spang A."/>
            <person name="Saw J.H."/>
            <person name="Jorgensen S.L."/>
            <person name="Zaremba-Niedzwiedzka K."/>
            <person name="Martijn J."/>
            <person name="Lind A.E."/>
            <person name="van Eijk R."/>
            <person name="Schleper C."/>
            <person name="Guy L."/>
            <person name="Ettema T.J."/>
        </authorList>
    </citation>
    <scope>NUCLEOTIDE SEQUENCE</scope>
</reference>
<dbReference type="AlphaFoldDB" id="A0A0F9WEG2"/>
<protein>
    <submittedName>
        <fullName evidence="1">Uncharacterized protein</fullName>
    </submittedName>
</protein>
<gene>
    <name evidence="1" type="ORF">LCGC14_0368550</name>
</gene>
<organism evidence="1">
    <name type="scientific">marine sediment metagenome</name>
    <dbReference type="NCBI Taxonomy" id="412755"/>
    <lineage>
        <taxon>unclassified sequences</taxon>
        <taxon>metagenomes</taxon>
        <taxon>ecological metagenomes</taxon>
    </lineage>
</organism>